<sequence length="250" mass="28675">MTNNDKKITYIERIIIDDCTCKPYNINDPDGNNKEYPTLNCGITCKKNDIVKQQCFCYECSRCIAIKSCDSDHLLSLEKLKTLSTSDSESKKLIKNCIEGRDKSIKEIDFIFDNMIDKNTFNSTLRYSKVNNEKKKILFPENLHFPIDIFENPNDIQIGTEETNQNPTNILNKNLEKQKTHSEMDLSQESYDINKNNQISVDSIGNCTIATAIIGSLFFVSALFIGLGFLYKKYRKKTTKTNLEDSKNVI</sequence>
<dbReference type="Proteomes" id="UP000051530">
    <property type="component" value="Unassembled WGS sequence"/>
</dbReference>
<evidence type="ECO:0000313" key="2">
    <source>
        <dbReference type="EMBL" id="KRH94204.1"/>
    </source>
</evidence>
<keyword evidence="1" id="KW-0812">Transmembrane</keyword>
<name>A0A0R0LY36_9MICR</name>
<reference evidence="2 3" key="1">
    <citation type="submission" date="2015-07" db="EMBL/GenBank/DDBJ databases">
        <title>The genome of Pseudoloma neurophilia, a relevant intracellular parasite of the zebrafish.</title>
        <authorList>
            <person name="Ndikumana S."/>
            <person name="Pelin A."/>
            <person name="Sanders J."/>
            <person name="Corradi N."/>
        </authorList>
    </citation>
    <scope>NUCLEOTIDE SEQUENCE [LARGE SCALE GENOMIC DNA]</scope>
    <source>
        <strain evidence="2 3">MK1</strain>
    </source>
</reference>
<proteinExistence type="predicted"/>
<keyword evidence="1" id="KW-1133">Transmembrane helix</keyword>
<dbReference type="VEuPathDB" id="MicrosporidiaDB:M153_340000906"/>
<gene>
    <name evidence="2" type="ORF">M153_340000906</name>
</gene>
<organism evidence="2 3">
    <name type="scientific">Pseudoloma neurophilia</name>
    <dbReference type="NCBI Taxonomy" id="146866"/>
    <lineage>
        <taxon>Eukaryota</taxon>
        <taxon>Fungi</taxon>
        <taxon>Fungi incertae sedis</taxon>
        <taxon>Microsporidia</taxon>
        <taxon>Pseudoloma</taxon>
    </lineage>
</organism>
<dbReference type="AlphaFoldDB" id="A0A0R0LY36"/>
<accession>A0A0R0LY36</accession>
<feature type="transmembrane region" description="Helical" evidence="1">
    <location>
        <begin position="209"/>
        <end position="231"/>
    </location>
</feature>
<keyword evidence="1" id="KW-0472">Membrane</keyword>
<protein>
    <submittedName>
        <fullName evidence="2">Uncharacterized protein</fullName>
    </submittedName>
</protein>
<comment type="caution">
    <text evidence="2">The sequence shown here is derived from an EMBL/GenBank/DDBJ whole genome shotgun (WGS) entry which is preliminary data.</text>
</comment>
<keyword evidence="3" id="KW-1185">Reference proteome</keyword>
<evidence type="ECO:0000313" key="3">
    <source>
        <dbReference type="Proteomes" id="UP000051530"/>
    </source>
</evidence>
<dbReference type="EMBL" id="LGUB01000117">
    <property type="protein sequence ID" value="KRH94204.1"/>
    <property type="molecule type" value="Genomic_DNA"/>
</dbReference>
<evidence type="ECO:0000256" key="1">
    <source>
        <dbReference type="SAM" id="Phobius"/>
    </source>
</evidence>